<dbReference type="InterPro" id="IPR007188">
    <property type="entry name" value="ARPC2"/>
</dbReference>
<feature type="compositionally biased region" description="Polar residues" evidence="7">
    <location>
        <begin position="244"/>
        <end position="256"/>
    </location>
</feature>
<dbReference type="Pfam" id="PF04045">
    <property type="entry name" value="P34-Arc"/>
    <property type="match status" value="1"/>
</dbReference>
<accession>A0A7S0Y8B3</accession>
<keyword evidence="3 6" id="KW-0963">Cytoplasm</keyword>
<dbReference type="PANTHER" id="PTHR12058:SF0">
    <property type="entry name" value="ACTIN-RELATED PROTEIN 2_3 COMPLEX SUBUNIT 2"/>
    <property type="match status" value="1"/>
</dbReference>
<dbReference type="SUPFAM" id="SSF69645">
    <property type="entry name" value="Arp2/3 complex subunits"/>
    <property type="match status" value="1"/>
</dbReference>
<name>A0A7S0Y8B3_9CHLO</name>
<keyword evidence="4 6" id="KW-0009">Actin-binding</keyword>
<dbReference type="InterPro" id="IPR034666">
    <property type="entry name" value="ARPC2/4"/>
</dbReference>
<dbReference type="GO" id="GO:0030041">
    <property type="term" value="P:actin filament polymerization"/>
    <property type="evidence" value="ECO:0007669"/>
    <property type="project" value="InterPro"/>
</dbReference>
<sequence>MSVSILGPENTIVFKRLTKLLQDIPKNNCSAFEEIISEFGQCHYQILYKEDGSLKLSFQLPELEQQFKRQLLSRKAIENVGLFFKGVAKLSTAIEKGFHVSLDIDINLLLRLTPSQQKLWAKSFSSIRLLLIGQPLRYYFSALASGSLPACSSSIPPHTQMFSSQPGQRYGIQPATDGQSVTIHLPIRFTTRQEAVFGSVLLKEFARPPEASGLSQAPQYLYTPPSPASSLSSLSPPSSSSLSMTRQAGESESSPQGDAGIDGGVVSLELLRRHVAGPQLENIVWTMSTFPQLVNYQLSETKTSVRSLMRSSATRMSTRLAAAAAARGRLSLLTTDISSITDA</sequence>
<feature type="region of interest" description="Disordered" evidence="7">
    <location>
        <begin position="224"/>
        <end position="261"/>
    </location>
</feature>
<evidence type="ECO:0000256" key="1">
    <source>
        <dbReference type="ARBA" id="ARBA00004245"/>
    </source>
</evidence>
<comment type="subunit">
    <text evidence="6">Component of the Arp2/3 complex.</text>
</comment>
<dbReference type="PANTHER" id="PTHR12058">
    <property type="entry name" value="ARP2/3 COMPLEX 34 KDA SUBUNIT"/>
    <property type="match status" value="1"/>
</dbReference>
<evidence type="ECO:0000256" key="6">
    <source>
        <dbReference type="RuleBase" id="RU364015"/>
    </source>
</evidence>
<comment type="similarity">
    <text evidence="2 6">Belongs to the ARPC2 family.</text>
</comment>
<evidence type="ECO:0000256" key="2">
    <source>
        <dbReference type="ARBA" id="ARBA00007192"/>
    </source>
</evidence>
<reference evidence="8" key="1">
    <citation type="submission" date="2021-01" db="EMBL/GenBank/DDBJ databases">
        <authorList>
            <person name="Corre E."/>
            <person name="Pelletier E."/>
            <person name="Niang G."/>
            <person name="Scheremetjew M."/>
            <person name="Finn R."/>
            <person name="Kale V."/>
            <person name="Holt S."/>
            <person name="Cochrane G."/>
            <person name="Meng A."/>
            <person name="Brown T."/>
            <person name="Cohen L."/>
        </authorList>
    </citation>
    <scope>NUCLEOTIDE SEQUENCE</scope>
    <source>
        <strain evidence="8">SAG 63-3</strain>
    </source>
</reference>
<organism evidence="8">
    <name type="scientific">Polytomella parva</name>
    <dbReference type="NCBI Taxonomy" id="51329"/>
    <lineage>
        <taxon>Eukaryota</taxon>
        <taxon>Viridiplantae</taxon>
        <taxon>Chlorophyta</taxon>
        <taxon>core chlorophytes</taxon>
        <taxon>Chlorophyceae</taxon>
        <taxon>CS clade</taxon>
        <taxon>Chlamydomonadales</taxon>
        <taxon>Chlamydomonadaceae</taxon>
        <taxon>Polytomella</taxon>
    </lineage>
</organism>
<dbReference type="GO" id="GO:0051015">
    <property type="term" value="F:actin filament binding"/>
    <property type="evidence" value="ECO:0007669"/>
    <property type="project" value="TreeGrafter"/>
</dbReference>
<evidence type="ECO:0000313" key="8">
    <source>
        <dbReference type="EMBL" id="CAD8765820.1"/>
    </source>
</evidence>
<dbReference type="GO" id="GO:0005200">
    <property type="term" value="F:structural constituent of cytoskeleton"/>
    <property type="evidence" value="ECO:0007669"/>
    <property type="project" value="TreeGrafter"/>
</dbReference>
<gene>
    <name evidence="8" type="ORF">PPAR00522_LOCUS2209</name>
</gene>
<dbReference type="Gene3D" id="3.30.1460.20">
    <property type="match status" value="2"/>
</dbReference>
<feature type="compositionally biased region" description="Low complexity" evidence="7">
    <location>
        <begin position="228"/>
        <end position="243"/>
    </location>
</feature>
<evidence type="ECO:0000256" key="5">
    <source>
        <dbReference type="ARBA" id="ARBA00023212"/>
    </source>
</evidence>
<keyword evidence="5 6" id="KW-0206">Cytoskeleton</keyword>
<evidence type="ECO:0000256" key="3">
    <source>
        <dbReference type="ARBA" id="ARBA00022490"/>
    </source>
</evidence>
<dbReference type="GO" id="GO:0034314">
    <property type="term" value="P:Arp2/3 complex-mediated actin nucleation"/>
    <property type="evidence" value="ECO:0007669"/>
    <property type="project" value="InterPro"/>
</dbReference>
<comment type="subcellular location">
    <subcellularLocation>
        <location evidence="1 6">Cytoplasm</location>
        <location evidence="1 6">Cytoskeleton</location>
    </subcellularLocation>
</comment>
<evidence type="ECO:0000256" key="7">
    <source>
        <dbReference type="SAM" id="MobiDB-lite"/>
    </source>
</evidence>
<protein>
    <recommendedName>
        <fullName evidence="6">Arp2/3 complex 34 kDa subunit</fullName>
    </recommendedName>
</protein>
<proteinExistence type="inferred from homology"/>
<comment type="function">
    <text evidence="6">Functions as actin-binding component of the Arp2/3 complex which is involved in regulation of actin polymerization and together with an activating nucleation-promoting factor (NPF) mediates the formation of branched actin networks.</text>
</comment>
<evidence type="ECO:0000256" key="4">
    <source>
        <dbReference type="ARBA" id="ARBA00023203"/>
    </source>
</evidence>
<dbReference type="EMBL" id="HBFM01003817">
    <property type="protein sequence ID" value="CAD8765820.1"/>
    <property type="molecule type" value="Transcribed_RNA"/>
</dbReference>
<dbReference type="AlphaFoldDB" id="A0A7S0Y8B3"/>
<dbReference type="GO" id="GO:0005885">
    <property type="term" value="C:Arp2/3 protein complex"/>
    <property type="evidence" value="ECO:0007669"/>
    <property type="project" value="InterPro"/>
</dbReference>